<dbReference type="AlphaFoldDB" id="D8LH38"/>
<feature type="compositionally biased region" description="Gly residues" evidence="1">
    <location>
        <begin position="617"/>
        <end position="627"/>
    </location>
</feature>
<evidence type="ECO:0000256" key="1">
    <source>
        <dbReference type="SAM" id="MobiDB-lite"/>
    </source>
</evidence>
<dbReference type="Proteomes" id="UP000002630">
    <property type="component" value="Linkage Group LG25"/>
</dbReference>
<sequence length="672" mass="70525">MQPCTVQDIGGGEGAAIFFVLALESTAKSSTAANALRTAMTATSQQCTEEADVHYMGRDGRIHRFCTRHKEPVVVLEQAVQCQHGECDGTPRYGGHDGPLTFCRAHKRAGMYTTRDGVLYVATRDGSAFRKDPGPPRATVNGDREGATAAADAAAITTGGPETATPATPSRGPKTDAKQTAAPTVLSPSQAAEEVNTPPPGSKKGQTLHRKLCEVPGCNVQPSFGAPGTGKPRFCTGHKQEGHVSLKNRPCIFPGCNTRPHYGPSMGRPVFCATHKKKSHVHLLKEAESLGKLQELDTQRRRKLLKSTCKKERSADAKRPNKKAKRETKGDVSPEVEGKGQKTKKKKDKSDKGVPQREGADESPRAADDGGGGSGGRRARAPSRKFLEASGRVADEGAQLLTKAKKEEENRLKREMKEQRRAAKSAGLKLGEVIEATTVPLCEEEEPGSGGGGGGGGGGSRGSDGGGDAFSVGEASPSWRKLSLSGMLRAAQQQQQEEQQPAEAEAKQRSLSTKDSGTKSGAVPTAGKKRERPSAPAAAPENGGSKPPKGDGGEPTGTPSQRRGKTSSSSGRTDNGKSSKRLRLSNGSGGGGGSRGGKGHDSEGKRRSPRGHEGEGESGGKTGGGTVNGKVLCEIDTCYRPASYGIGDTARLCRTVSFIVSWLWRLSQKGSI</sequence>
<feature type="compositionally biased region" description="Low complexity" evidence="1">
    <location>
        <begin position="147"/>
        <end position="169"/>
    </location>
</feature>
<dbReference type="OrthoDB" id="10467922at2759"/>
<feature type="compositionally biased region" description="Gly residues" evidence="1">
    <location>
        <begin position="587"/>
        <end position="596"/>
    </location>
</feature>
<feature type="compositionally biased region" description="Basic and acidic residues" evidence="1">
    <location>
        <begin position="404"/>
        <end position="421"/>
    </location>
</feature>
<feature type="compositionally biased region" description="Polar residues" evidence="1">
    <location>
        <begin position="509"/>
        <end position="519"/>
    </location>
</feature>
<dbReference type="EMBL" id="FN649750">
    <property type="protein sequence ID" value="CBN74257.1"/>
    <property type="molecule type" value="Genomic_DNA"/>
</dbReference>
<gene>
    <name evidence="2" type="ORF">Esi_0019_0001</name>
</gene>
<dbReference type="EMBL" id="FN648364">
    <property type="protein sequence ID" value="CBN74257.1"/>
    <property type="molecule type" value="Genomic_DNA"/>
</dbReference>
<accession>D8LH38</accession>
<dbReference type="SMART" id="SM01425">
    <property type="entry name" value="EsV_1_7"/>
    <property type="match status" value="3"/>
</dbReference>
<proteinExistence type="predicted"/>
<keyword evidence="3" id="KW-1185">Reference proteome</keyword>
<feature type="region of interest" description="Disordered" evidence="1">
    <location>
        <begin position="126"/>
        <end position="207"/>
    </location>
</feature>
<feature type="compositionally biased region" description="Gly residues" evidence="1">
    <location>
        <begin position="448"/>
        <end position="468"/>
    </location>
</feature>
<dbReference type="InParanoid" id="D8LH38"/>
<feature type="compositionally biased region" description="Basic and acidic residues" evidence="1">
    <location>
        <begin position="348"/>
        <end position="368"/>
    </location>
</feature>
<feature type="compositionally biased region" description="Basic and acidic residues" evidence="1">
    <location>
        <begin position="327"/>
        <end position="340"/>
    </location>
</feature>
<dbReference type="Pfam" id="PF19114">
    <property type="entry name" value="EsV_1_7_cys"/>
    <property type="match status" value="5"/>
</dbReference>
<dbReference type="InterPro" id="IPR043822">
    <property type="entry name" value="EsV_1_7_cys"/>
</dbReference>
<name>D8LH38_ECTSI</name>
<protein>
    <submittedName>
        <fullName evidence="2">EsV-1-7</fullName>
    </submittedName>
</protein>
<organism evidence="2 3">
    <name type="scientific">Ectocarpus siliculosus</name>
    <name type="common">Brown alga</name>
    <name type="synonym">Conferva siliculosa</name>
    <dbReference type="NCBI Taxonomy" id="2880"/>
    <lineage>
        <taxon>Eukaryota</taxon>
        <taxon>Sar</taxon>
        <taxon>Stramenopiles</taxon>
        <taxon>Ochrophyta</taxon>
        <taxon>PX clade</taxon>
        <taxon>Phaeophyceae</taxon>
        <taxon>Ectocarpales</taxon>
        <taxon>Ectocarpaceae</taxon>
        <taxon>Ectocarpus</taxon>
    </lineage>
</organism>
<evidence type="ECO:0000313" key="3">
    <source>
        <dbReference type="Proteomes" id="UP000002630"/>
    </source>
</evidence>
<feature type="compositionally biased region" description="Basic and acidic residues" evidence="1">
    <location>
        <begin position="309"/>
        <end position="319"/>
    </location>
</feature>
<evidence type="ECO:0000313" key="2">
    <source>
        <dbReference type="EMBL" id="CBN74257.1"/>
    </source>
</evidence>
<reference evidence="2 3" key="1">
    <citation type="journal article" date="2010" name="Nature">
        <title>The Ectocarpus genome and the independent evolution of multicellularity in brown algae.</title>
        <authorList>
            <person name="Cock J.M."/>
            <person name="Sterck L."/>
            <person name="Rouze P."/>
            <person name="Scornet D."/>
            <person name="Allen A.E."/>
            <person name="Amoutzias G."/>
            <person name="Anthouard V."/>
            <person name="Artiguenave F."/>
            <person name="Aury J.M."/>
            <person name="Badger J.H."/>
            <person name="Beszteri B."/>
            <person name="Billiau K."/>
            <person name="Bonnet E."/>
            <person name="Bothwell J.H."/>
            <person name="Bowler C."/>
            <person name="Boyen C."/>
            <person name="Brownlee C."/>
            <person name="Carrano C.J."/>
            <person name="Charrier B."/>
            <person name="Cho G.Y."/>
            <person name="Coelho S.M."/>
            <person name="Collen J."/>
            <person name="Corre E."/>
            <person name="Da Silva C."/>
            <person name="Delage L."/>
            <person name="Delaroque N."/>
            <person name="Dittami S.M."/>
            <person name="Doulbeau S."/>
            <person name="Elias M."/>
            <person name="Farnham G."/>
            <person name="Gachon C.M."/>
            <person name="Gschloessl B."/>
            <person name="Heesch S."/>
            <person name="Jabbari K."/>
            <person name="Jubin C."/>
            <person name="Kawai H."/>
            <person name="Kimura K."/>
            <person name="Kloareg B."/>
            <person name="Kupper F.C."/>
            <person name="Lang D."/>
            <person name="Le Bail A."/>
            <person name="Leblanc C."/>
            <person name="Lerouge P."/>
            <person name="Lohr M."/>
            <person name="Lopez P.J."/>
            <person name="Martens C."/>
            <person name="Maumus F."/>
            <person name="Michel G."/>
            <person name="Miranda-Saavedra D."/>
            <person name="Morales J."/>
            <person name="Moreau H."/>
            <person name="Motomura T."/>
            <person name="Nagasato C."/>
            <person name="Napoli C.A."/>
            <person name="Nelson D.R."/>
            <person name="Nyvall-Collen P."/>
            <person name="Peters A.F."/>
            <person name="Pommier C."/>
            <person name="Potin P."/>
            <person name="Poulain J."/>
            <person name="Quesneville H."/>
            <person name="Read B."/>
            <person name="Rensing S.A."/>
            <person name="Ritter A."/>
            <person name="Rousvoal S."/>
            <person name="Samanta M."/>
            <person name="Samson G."/>
            <person name="Schroeder D.C."/>
            <person name="Segurens B."/>
            <person name="Strittmatter M."/>
            <person name="Tonon T."/>
            <person name="Tregear J.W."/>
            <person name="Valentin K."/>
            <person name="von Dassow P."/>
            <person name="Yamagishi T."/>
            <person name="Van de Peer Y."/>
            <person name="Wincker P."/>
        </authorList>
    </citation>
    <scope>NUCLEOTIDE SEQUENCE [LARGE SCALE GENOMIC DNA]</scope>
    <source>
        <strain evidence="3">Ec32 / CCAP1310/4</strain>
    </source>
</reference>
<feature type="region of interest" description="Disordered" evidence="1">
    <location>
        <begin position="298"/>
        <end position="627"/>
    </location>
</feature>
<feature type="compositionally biased region" description="Low complexity" evidence="1">
    <location>
        <begin position="490"/>
        <end position="503"/>
    </location>
</feature>
<feature type="compositionally biased region" description="Basic and acidic residues" evidence="1">
    <location>
        <begin position="598"/>
        <end position="615"/>
    </location>
</feature>